<evidence type="ECO:0000313" key="5">
    <source>
        <dbReference type="EMBL" id="PEQ24073.1"/>
    </source>
</evidence>
<keyword evidence="1 4" id="KW-0560">Oxidoreductase</keyword>
<dbReference type="OrthoDB" id="9804734at2"/>
<sequence>MTMLTPFEFSVPTKIIFGVGEVKKVGGEAARYGKKALLVTYDEDFVKKVGFFDKVADSCKEAGVELLYHFGVKSNPTAEHAAPAIALCKKEKPDVIIALGGGSAMDEAKFIGVGALYDGDPWDFPLGKAVIEKTIPVITVVTIPATSSELNGTAVITNEALGRKDGFVNPVMKPVVSILDPELTYTIPIKQTAYSAADIVSHLLEHYLGHTLPFAPYQDHFCQGGIRSIMDCMDRLLKDPQDPEARGLMMWQAAFAWNGFYDCGMGLPNSNIHILGHSLSNFYDTPHGAAMSVTILATMRYYLKERAKKYADFAREVFKIEEKDDRKAAQAGIDALEAWFKKIGTPTTLAEAGITDPDAIDKMAPDALQTAVAWGEKDAYGYTEQVMREQFELCK</sequence>
<keyword evidence="7" id="KW-1185">Reference proteome</keyword>
<protein>
    <submittedName>
        <fullName evidence="4">Alcohol dehydrogenase, iron-dependent</fullName>
        <ecNumber evidence="4">1.1.1.1</ecNumber>
    </submittedName>
</protein>
<feature type="domain" description="Fe-containing alcohol dehydrogenase-like C-terminal" evidence="3">
    <location>
        <begin position="192"/>
        <end position="372"/>
    </location>
</feature>
<dbReference type="AlphaFoldDB" id="A7VNR7"/>
<gene>
    <name evidence="5" type="ORF">CH238_10595</name>
    <name evidence="4" type="ORF">CLOLEP_00193</name>
</gene>
<dbReference type="GO" id="GO:0008106">
    <property type="term" value="F:alcohol dehydrogenase (NADP+) activity"/>
    <property type="evidence" value="ECO:0007669"/>
    <property type="project" value="TreeGrafter"/>
</dbReference>
<dbReference type="EC" id="1.1.1.1" evidence="4"/>
<dbReference type="PANTHER" id="PTHR43633">
    <property type="entry name" value="ALCOHOL DEHYDROGENASE YQHD"/>
    <property type="match status" value="1"/>
</dbReference>
<dbReference type="Pfam" id="PF25137">
    <property type="entry name" value="ADH_Fe_C"/>
    <property type="match status" value="1"/>
</dbReference>
<dbReference type="FunFam" id="3.40.50.1970:FF:000003">
    <property type="entry name" value="Alcohol dehydrogenase, iron-containing"/>
    <property type="match status" value="1"/>
</dbReference>
<dbReference type="Proteomes" id="UP000003490">
    <property type="component" value="Unassembled WGS sequence"/>
</dbReference>
<dbReference type="PROSITE" id="PS00913">
    <property type="entry name" value="ADH_IRON_1"/>
    <property type="match status" value="1"/>
</dbReference>
<comment type="caution">
    <text evidence="4">The sequence shown here is derived from an EMBL/GenBank/DDBJ whole genome shotgun (WGS) entry which is preliminary data.</text>
</comment>
<dbReference type="InterPro" id="IPR056798">
    <property type="entry name" value="ADH_Fe_C"/>
</dbReference>
<dbReference type="EMBL" id="ABCB02000009">
    <property type="protein sequence ID" value="EDO62977.1"/>
    <property type="molecule type" value="Genomic_DNA"/>
</dbReference>
<dbReference type="Pfam" id="PF00465">
    <property type="entry name" value="Fe-ADH"/>
    <property type="match status" value="1"/>
</dbReference>
<evidence type="ECO:0000313" key="4">
    <source>
        <dbReference type="EMBL" id="EDO62977.1"/>
    </source>
</evidence>
<name>A7VNR7_9FIRM</name>
<reference evidence="5 7" key="3">
    <citation type="submission" date="2017-07" db="EMBL/GenBank/DDBJ databases">
        <title>Prevalence of linear plasmids in Cutibacterium (Propionibacterium) acnes isolates obtained from prostatic tissue.</title>
        <authorList>
            <person name="Davidsson S."/>
            <person name="Carlsson J."/>
            <person name="Molling P."/>
            <person name="Andren O."/>
            <person name="Andersson S.-O."/>
            <person name="Brzuszkiewicz E."/>
            <person name="Poehlein A."/>
            <person name="Al-Zeer M."/>
            <person name="Brinkmann V."/>
            <person name="Scavenius C."/>
            <person name="Nazipi S."/>
            <person name="Soderquist B."/>
            <person name="Bruggemann H."/>
        </authorList>
    </citation>
    <scope>NUCLEOTIDE SEQUENCE [LARGE SCALE GENOMIC DNA]</scope>
    <source>
        <strain evidence="5 7">DSM 753</strain>
    </source>
</reference>
<organism evidence="4 6">
    <name type="scientific">[Clostridium] leptum DSM 753</name>
    <dbReference type="NCBI Taxonomy" id="428125"/>
    <lineage>
        <taxon>Bacteria</taxon>
        <taxon>Bacillati</taxon>
        <taxon>Bacillota</taxon>
        <taxon>Clostridia</taxon>
        <taxon>Eubacteriales</taxon>
        <taxon>Oscillospiraceae</taxon>
        <taxon>Oscillospiraceae incertae sedis</taxon>
    </lineage>
</organism>
<proteinExistence type="predicted"/>
<dbReference type="eggNOG" id="COG1979">
    <property type="taxonomic scope" value="Bacteria"/>
</dbReference>
<evidence type="ECO:0000313" key="6">
    <source>
        <dbReference type="Proteomes" id="UP000003490"/>
    </source>
</evidence>
<dbReference type="Gene3D" id="3.40.50.1970">
    <property type="match status" value="1"/>
</dbReference>
<accession>A7VNR7</accession>
<evidence type="ECO:0000256" key="1">
    <source>
        <dbReference type="ARBA" id="ARBA00023002"/>
    </source>
</evidence>
<dbReference type="InterPro" id="IPR044731">
    <property type="entry name" value="BDH-like"/>
</dbReference>
<evidence type="ECO:0000313" key="7">
    <source>
        <dbReference type="Proteomes" id="UP000220611"/>
    </source>
</evidence>
<dbReference type="InterPro" id="IPR018211">
    <property type="entry name" value="ADH_Fe_CS"/>
</dbReference>
<dbReference type="EMBL" id="NOXF01000008">
    <property type="protein sequence ID" value="PEQ24073.1"/>
    <property type="molecule type" value="Genomic_DNA"/>
</dbReference>
<dbReference type="HOGENOM" id="CLU_007207_0_4_9"/>
<dbReference type="SUPFAM" id="SSF56796">
    <property type="entry name" value="Dehydroquinate synthase-like"/>
    <property type="match status" value="1"/>
</dbReference>
<dbReference type="CDD" id="cd08187">
    <property type="entry name" value="BDH"/>
    <property type="match status" value="1"/>
</dbReference>
<dbReference type="PANTHER" id="PTHR43633:SF1">
    <property type="entry name" value="ALCOHOL DEHYDROGENASE YQHD"/>
    <property type="match status" value="1"/>
</dbReference>
<evidence type="ECO:0000259" key="2">
    <source>
        <dbReference type="Pfam" id="PF00465"/>
    </source>
</evidence>
<dbReference type="GO" id="GO:0046872">
    <property type="term" value="F:metal ion binding"/>
    <property type="evidence" value="ECO:0007669"/>
    <property type="project" value="InterPro"/>
</dbReference>
<feature type="domain" description="Alcohol dehydrogenase iron-type/glycerol dehydrogenase GldA" evidence="2">
    <location>
        <begin position="12"/>
        <end position="181"/>
    </location>
</feature>
<dbReference type="GO" id="GO:1990002">
    <property type="term" value="F:methylglyoxal reductase (NADPH) (acetol producing) activity"/>
    <property type="evidence" value="ECO:0007669"/>
    <property type="project" value="TreeGrafter"/>
</dbReference>
<dbReference type="Gene3D" id="1.20.1090.10">
    <property type="entry name" value="Dehydroquinate synthase-like - alpha domain"/>
    <property type="match status" value="1"/>
</dbReference>
<dbReference type="GO" id="GO:0005829">
    <property type="term" value="C:cytosol"/>
    <property type="evidence" value="ECO:0007669"/>
    <property type="project" value="TreeGrafter"/>
</dbReference>
<dbReference type="InterPro" id="IPR001670">
    <property type="entry name" value="ADH_Fe/GldA"/>
</dbReference>
<dbReference type="GO" id="GO:1990362">
    <property type="term" value="F:butanol dehydrogenase (NAD+) activity"/>
    <property type="evidence" value="ECO:0007669"/>
    <property type="project" value="InterPro"/>
</dbReference>
<dbReference type="Proteomes" id="UP000220611">
    <property type="component" value="Unassembled WGS sequence"/>
</dbReference>
<reference evidence="4 6" key="2">
    <citation type="submission" date="2007-08" db="EMBL/GenBank/DDBJ databases">
        <authorList>
            <person name="Fulton L."/>
            <person name="Clifton S."/>
            <person name="Fulton B."/>
            <person name="Xu J."/>
            <person name="Minx P."/>
            <person name="Pepin K.H."/>
            <person name="Johnson M."/>
            <person name="Thiruvilangam P."/>
            <person name="Bhonagiri V."/>
            <person name="Nash W.E."/>
            <person name="Wang C."/>
            <person name="Mardis E.R."/>
            <person name="Wilson R.K."/>
        </authorList>
    </citation>
    <scope>NUCLEOTIDE SEQUENCE [LARGE SCALE GENOMIC DNA]</scope>
    <source>
        <strain evidence="4 6">DSM 753</strain>
    </source>
</reference>
<evidence type="ECO:0000259" key="3">
    <source>
        <dbReference type="Pfam" id="PF25137"/>
    </source>
</evidence>
<reference evidence="4 6" key="1">
    <citation type="submission" date="2007-08" db="EMBL/GenBank/DDBJ databases">
        <title>Draft genome sequence of Clostridium leptum (DSM 753).</title>
        <authorList>
            <person name="Sudarsanam P."/>
            <person name="Ley R."/>
            <person name="Guruge J."/>
            <person name="Turnbaugh P.J."/>
            <person name="Mahowald M."/>
            <person name="Liep D."/>
            <person name="Gordon J."/>
        </authorList>
    </citation>
    <scope>NUCLEOTIDE SEQUENCE [LARGE SCALE GENOMIC DNA]</scope>
    <source>
        <strain evidence="4 6">DSM 753</strain>
    </source>
</reference>